<protein>
    <recommendedName>
        <fullName evidence="4">Transposase TnpC homeodomain domain-containing protein</fullName>
    </recommendedName>
</protein>
<dbReference type="EMBL" id="JAUKPO010000006">
    <property type="protein sequence ID" value="MDO1447301.1"/>
    <property type="molecule type" value="Genomic_DNA"/>
</dbReference>
<accession>A0ABT8R5C4</accession>
<evidence type="ECO:0000313" key="2">
    <source>
        <dbReference type="EMBL" id="MDO1447301.1"/>
    </source>
</evidence>
<evidence type="ECO:0000313" key="3">
    <source>
        <dbReference type="Proteomes" id="UP001168528"/>
    </source>
</evidence>
<feature type="compositionally biased region" description="Basic and acidic residues" evidence="1">
    <location>
        <begin position="56"/>
        <end position="80"/>
    </location>
</feature>
<reference evidence="2" key="1">
    <citation type="submission" date="2023-07" db="EMBL/GenBank/DDBJ databases">
        <title>The genome sequence of Rhodocytophaga aerolata KACC 12507.</title>
        <authorList>
            <person name="Zhang X."/>
        </authorList>
    </citation>
    <scope>NUCLEOTIDE SEQUENCE</scope>
    <source>
        <strain evidence="2">KACC 12507</strain>
    </source>
</reference>
<proteinExistence type="predicted"/>
<evidence type="ECO:0000256" key="1">
    <source>
        <dbReference type="SAM" id="MobiDB-lite"/>
    </source>
</evidence>
<name>A0ABT8R5C4_9BACT</name>
<feature type="compositionally biased region" description="Polar residues" evidence="1">
    <location>
        <begin position="45"/>
        <end position="54"/>
    </location>
</feature>
<dbReference type="Proteomes" id="UP001168528">
    <property type="component" value="Unassembled WGS sequence"/>
</dbReference>
<dbReference type="RefSeq" id="WP_302038101.1">
    <property type="nucleotide sequence ID" value="NZ_JAUKPO010000006.1"/>
</dbReference>
<feature type="region of interest" description="Disordered" evidence="1">
    <location>
        <begin position="20"/>
        <end position="115"/>
    </location>
</feature>
<sequence length="115" mass="12168">MNLTQIELLTKKLFGRNIQPDIEPGCLFASQSDSAGGSGKEKTSTQDQVEPQASNRKREKETTGKAQEEEIANKAKDEKGNASITEPDSNLTGDTGNLDIGQTDLGASGTGAEDL</sequence>
<gene>
    <name evidence="2" type="ORF">Q0590_13615</name>
</gene>
<feature type="compositionally biased region" description="Polar residues" evidence="1">
    <location>
        <begin position="82"/>
        <end position="95"/>
    </location>
</feature>
<comment type="caution">
    <text evidence="2">The sequence shown here is derived from an EMBL/GenBank/DDBJ whole genome shotgun (WGS) entry which is preliminary data.</text>
</comment>
<organism evidence="2 3">
    <name type="scientific">Rhodocytophaga aerolata</name>
    <dbReference type="NCBI Taxonomy" id="455078"/>
    <lineage>
        <taxon>Bacteria</taxon>
        <taxon>Pseudomonadati</taxon>
        <taxon>Bacteroidota</taxon>
        <taxon>Cytophagia</taxon>
        <taxon>Cytophagales</taxon>
        <taxon>Rhodocytophagaceae</taxon>
        <taxon>Rhodocytophaga</taxon>
    </lineage>
</organism>
<evidence type="ECO:0008006" key="4">
    <source>
        <dbReference type="Google" id="ProtNLM"/>
    </source>
</evidence>
<keyword evidence="3" id="KW-1185">Reference proteome</keyword>